<dbReference type="RefSeq" id="WP_153586668.1">
    <property type="nucleotide sequence ID" value="NZ_WJBU01000023.1"/>
</dbReference>
<evidence type="ECO:0000313" key="2">
    <source>
        <dbReference type="Proteomes" id="UP000487350"/>
    </source>
</evidence>
<proteinExistence type="predicted"/>
<keyword evidence="2" id="KW-1185">Reference proteome</keyword>
<accession>A0A844AXT9</accession>
<gene>
    <name evidence="1" type="ORF">GHT07_18955</name>
</gene>
<dbReference type="OrthoDB" id="9863319at2"/>
<evidence type="ECO:0008006" key="3">
    <source>
        <dbReference type="Google" id="ProtNLM"/>
    </source>
</evidence>
<name>A0A844AXT9_9BURK</name>
<protein>
    <recommendedName>
        <fullName evidence="3">NYN domain-containing protein</fullName>
    </recommendedName>
</protein>
<dbReference type="AlphaFoldDB" id="A0A844AXT9"/>
<organism evidence="1 2">
    <name type="scientific">Caenimonas koreensis DSM 17982</name>
    <dbReference type="NCBI Taxonomy" id="1121255"/>
    <lineage>
        <taxon>Bacteria</taxon>
        <taxon>Pseudomonadati</taxon>
        <taxon>Pseudomonadota</taxon>
        <taxon>Betaproteobacteria</taxon>
        <taxon>Burkholderiales</taxon>
        <taxon>Comamonadaceae</taxon>
        <taxon>Caenimonas</taxon>
    </lineage>
</organism>
<dbReference type="EMBL" id="WJBU01000023">
    <property type="protein sequence ID" value="MRD49360.1"/>
    <property type="molecule type" value="Genomic_DNA"/>
</dbReference>
<dbReference type="Proteomes" id="UP000487350">
    <property type="component" value="Unassembled WGS sequence"/>
</dbReference>
<evidence type="ECO:0000313" key="1">
    <source>
        <dbReference type="EMBL" id="MRD49360.1"/>
    </source>
</evidence>
<reference evidence="1 2" key="1">
    <citation type="submission" date="2019-11" db="EMBL/GenBank/DDBJ databases">
        <title>Caenimonas koreensis gen. nov., sp. nov., isolated from activated sludge.</title>
        <authorList>
            <person name="Seung H.R."/>
        </authorList>
    </citation>
    <scope>NUCLEOTIDE SEQUENCE [LARGE SCALE GENOMIC DNA]</scope>
    <source>
        <strain evidence="1 2">EMB320</strain>
    </source>
</reference>
<comment type="caution">
    <text evidence="1">The sequence shown here is derived from an EMBL/GenBank/DDBJ whole genome shotgun (WGS) entry which is preliminary data.</text>
</comment>
<sequence>MQPARPRIIRAYVPDRETKVEPSPPCAVLIDGSALYLASAHRPDNQRLNYPVFVDVLAFKVPGLHPAGEGEPKSIWSMWTSADPSNSSQTRFLDFAEKRLQWEVRACRPWQAHVVSPDLLFGVGADLAKANRLMRFDTSIAFAMARLCDTHRVIVVSDSFALREPIARVNEYLPKHGKVVLAFFGQALDPRWRGNLQDPFSPEFIDLDDHESELFGVPNQEVREPEKRSGLIF</sequence>